<evidence type="ECO:0000313" key="2">
    <source>
        <dbReference type="EMBL" id="CAK1586250.1"/>
    </source>
</evidence>
<dbReference type="EMBL" id="CAVLGL010000080">
    <property type="protein sequence ID" value="CAK1586250.1"/>
    <property type="molecule type" value="Genomic_DNA"/>
</dbReference>
<sequence>MKRVYLSGAQKRKKGEVKEKEIFKLQKISDFCTLLNKETQAVPSTSNLNIFDIQIIEEANTEPIDPSGSLIPKLSNLENNEIEQSK</sequence>
<gene>
    <name evidence="2" type="ORF">PARMNEM_LOCUS7231</name>
</gene>
<organism evidence="2 3">
    <name type="scientific">Parnassius mnemosyne</name>
    <name type="common">clouded apollo</name>
    <dbReference type="NCBI Taxonomy" id="213953"/>
    <lineage>
        <taxon>Eukaryota</taxon>
        <taxon>Metazoa</taxon>
        <taxon>Ecdysozoa</taxon>
        <taxon>Arthropoda</taxon>
        <taxon>Hexapoda</taxon>
        <taxon>Insecta</taxon>
        <taxon>Pterygota</taxon>
        <taxon>Neoptera</taxon>
        <taxon>Endopterygota</taxon>
        <taxon>Lepidoptera</taxon>
        <taxon>Glossata</taxon>
        <taxon>Ditrysia</taxon>
        <taxon>Papilionoidea</taxon>
        <taxon>Papilionidae</taxon>
        <taxon>Parnassiinae</taxon>
        <taxon>Parnassini</taxon>
        <taxon>Parnassius</taxon>
        <taxon>Driopa</taxon>
    </lineage>
</organism>
<proteinExistence type="predicted"/>
<evidence type="ECO:0000256" key="1">
    <source>
        <dbReference type="SAM" id="MobiDB-lite"/>
    </source>
</evidence>
<protein>
    <submittedName>
        <fullName evidence="2">Uncharacterized protein</fullName>
    </submittedName>
</protein>
<dbReference type="Proteomes" id="UP001314205">
    <property type="component" value="Unassembled WGS sequence"/>
</dbReference>
<feature type="region of interest" description="Disordered" evidence="1">
    <location>
        <begin position="64"/>
        <end position="86"/>
    </location>
</feature>
<evidence type="ECO:0000313" key="3">
    <source>
        <dbReference type="Proteomes" id="UP001314205"/>
    </source>
</evidence>
<keyword evidence="3" id="KW-1185">Reference proteome</keyword>
<dbReference type="AlphaFoldDB" id="A0AAV1KTA1"/>
<name>A0AAV1KTA1_9NEOP</name>
<reference evidence="2 3" key="1">
    <citation type="submission" date="2023-11" db="EMBL/GenBank/DDBJ databases">
        <authorList>
            <person name="Hedman E."/>
            <person name="Englund M."/>
            <person name="Stromberg M."/>
            <person name="Nyberg Akerstrom W."/>
            <person name="Nylinder S."/>
            <person name="Jareborg N."/>
            <person name="Kallberg Y."/>
            <person name="Kronander E."/>
        </authorList>
    </citation>
    <scope>NUCLEOTIDE SEQUENCE [LARGE SCALE GENOMIC DNA]</scope>
</reference>
<accession>A0AAV1KTA1</accession>
<comment type="caution">
    <text evidence="2">The sequence shown here is derived from an EMBL/GenBank/DDBJ whole genome shotgun (WGS) entry which is preliminary data.</text>
</comment>